<reference evidence="1 2" key="1">
    <citation type="submission" date="2016-10" db="EMBL/GenBank/DDBJ databases">
        <title>The Draft Genome Sequence of Actinokineospora bangkokensis 44EHWT reveals the biosynthetic pathway of antifungal compounds Thailandins with unusual extender unit butylmalonyl-CoA.</title>
        <authorList>
            <person name="Greule A."/>
            <person name="Intra B."/>
            <person name="Flemming S."/>
            <person name="Rommel M.G."/>
            <person name="Panbangred W."/>
            <person name="Bechthold A."/>
        </authorList>
    </citation>
    <scope>NUCLEOTIDE SEQUENCE [LARGE SCALE GENOMIC DNA]</scope>
    <source>
        <strain evidence="1 2">44EHW</strain>
    </source>
</reference>
<keyword evidence="2" id="KW-1185">Reference proteome</keyword>
<proteinExistence type="predicted"/>
<gene>
    <name evidence="1" type="ORF">BJP25_17065</name>
</gene>
<evidence type="ECO:0000313" key="2">
    <source>
        <dbReference type="Proteomes" id="UP000186040"/>
    </source>
</evidence>
<protein>
    <submittedName>
        <fullName evidence="1">Uncharacterized protein</fullName>
    </submittedName>
</protein>
<evidence type="ECO:0000313" key="1">
    <source>
        <dbReference type="EMBL" id="OLR93204.1"/>
    </source>
</evidence>
<comment type="caution">
    <text evidence="1">The sequence shown here is derived from an EMBL/GenBank/DDBJ whole genome shotgun (WGS) entry which is preliminary data.</text>
</comment>
<dbReference type="RefSeq" id="WP_075974906.1">
    <property type="nucleotide sequence ID" value="NZ_MKQR01000011.1"/>
</dbReference>
<sequence>MNGVVAAFSAAVAVAALVVAIVAIPASPDEAAVSDLRRTPDLGLSFWQGDKAAVLHDTSVGAEGLVPRVTVDLGSGPFEVRFPELAEEDLLALDVREDDSGFHVVEGADTNAPVDGAAFLPGKGHVDSEQGSATLYVSHDGLFNAIGGQRAGDIGNRKASVYYSRIDLPQDTTLTQFPTGVYEVSEASLVPLTELHRDLYVVAWRDNDHDDVVDGGEYEYIVLNFPG</sequence>
<dbReference type="Proteomes" id="UP000186040">
    <property type="component" value="Unassembled WGS sequence"/>
</dbReference>
<organism evidence="1 2">
    <name type="scientific">Actinokineospora bangkokensis</name>
    <dbReference type="NCBI Taxonomy" id="1193682"/>
    <lineage>
        <taxon>Bacteria</taxon>
        <taxon>Bacillati</taxon>
        <taxon>Actinomycetota</taxon>
        <taxon>Actinomycetes</taxon>
        <taxon>Pseudonocardiales</taxon>
        <taxon>Pseudonocardiaceae</taxon>
        <taxon>Actinokineospora</taxon>
    </lineage>
</organism>
<dbReference type="STRING" id="1193682.BJP25_17065"/>
<name>A0A1Q9LMI4_9PSEU</name>
<dbReference type="AlphaFoldDB" id="A0A1Q9LMI4"/>
<dbReference type="EMBL" id="MKQR01000011">
    <property type="protein sequence ID" value="OLR93204.1"/>
    <property type="molecule type" value="Genomic_DNA"/>
</dbReference>
<accession>A0A1Q9LMI4</accession>